<dbReference type="PANTHER" id="PTHR24126:SF14">
    <property type="entry name" value="ANK_REP_REGION DOMAIN-CONTAINING PROTEIN"/>
    <property type="match status" value="1"/>
</dbReference>
<feature type="repeat" description="ANK" evidence="3">
    <location>
        <begin position="637"/>
        <end position="671"/>
    </location>
</feature>
<keyword evidence="7" id="KW-1185">Reference proteome</keyword>
<evidence type="ECO:0000259" key="4">
    <source>
        <dbReference type="Pfam" id="PF05406"/>
    </source>
</evidence>
<evidence type="ECO:0000256" key="1">
    <source>
        <dbReference type="ARBA" id="ARBA00022737"/>
    </source>
</evidence>
<dbReference type="Gene3D" id="2.130.10.10">
    <property type="entry name" value="YVTN repeat-like/Quinoprotein amine dehydrogenase"/>
    <property type="match status" value="1"/>
</dbReference>
<dbReference type="OrthoDB" id="7543342at2"/>
<dbReference type="Pfam" id="PF00023">
    <property type="entry name" value="Ank"/>
    <property type="match status" value="3"/>
</dbReference>
<dbReference type="Pfam" id="PF05406">
    <property type="entry name" value="WGR"/>
    <property type="match status" value="1"/>
</dbReference>
<organism evidence="6 7">
    <name type="scientific">Ereboglobus luteus</name>
    <dbReference type="NCBI Taxonomy" id="1796921"/>
    <lineage>
        <taxon>Bacteria</taxon>
        <taxon>Pseudomonadati</taxon>
        <taxon>Verrucomicrobiota</taxon>
        <taxon>Opitutia</taxon>
        <taxon>Opitutales</taxon>
        <taxon>Opitutaceae</taxon>
        <taxon>Ereboglobus</taxon>
    </lineage>
</organism>
<dbReference type="InterPro" id="IPR002110">
    <property type="entry name" value="Ankyrin_rpt"/>
</dbReference>
<keyword evidence="2 3" id="KW-0040">ANK repeat</keyword>
<dbReference type="InterPro" id="IPR002372">
    <property type="entry name" value="PQQ_rpt_dom"/>
</dbReference>
<dbReference type="SMART" id="SM00248">
    <property type="entry name" value="ANK"/>
    <property type="match status" value="5"/>
</dbReference>
<dbReference type="PROSITE" id="PS50088">
    <property type="entry name" value="ANK_REPEAT"/>
    <property type="match status" value="2"/>
</dbReference>
<dbReference type="Pfam" id="PF13360">
    <property type="entry name" value="PQQ_2"/>
    <property type="match status" value="1"/>
</dbReference>
<protein>
    <submittedName>
        <fullName evidence="6">Uncharacterized protein</fullName>
    </submittedName>
</protein>
<evidence type="ECO:0000256" key="2">
    <source>
        <dbReference type="ARBA" id="ARBA00023043"/>
    </source>
</evidence>
<sequence length="1070" mass="116871">MSLRAFTFSDGISNKYWYLQISGSSFSTLTGKIGGSAAGKLETKTFPSSEVCEKEAAALVAQRVRKGFEEVTDAGALADAASAFQSVASAPPAPAAAPQSVLSRPSLGIQDQDVRKFLRLCGKGDIEAVRCFLKEGLDPDAATEWGHAYDEAIKNGHEEIVRLFTPLIKTFAFQGSGHIETAAGRGDAMVRVMIDSGHDVARDPHVIKILPHVGAELAVEIIGRAGLDLKSAACEHLLCRAIVAKNRPFADWLLGHGAQCSSIDPQSGLGVMHAALELYGHDLDFVRRLVGAGAKVSAISRGHHGGGLTAIEHARGKMSAEVEHFAAAHDDGEIPPEDLFRAARHGGTHLIERYLSRPFSKINVRDSAGRTLLHHACFTEHESDAIIVAMFLIKRGIDANARDSLGRNALFYYNFTSSGTPSALGKQINAFLGVDNFHNAVLAGVSSIMWKDLREAAGYKEPASPGERFKQWLSGAIGDRDMLTLILKKAGADVDCADNEGMTPLLFHARHEPQIDGLDAPCDASPNAMARDPHMRRYHALWSLLRAGADVTRRYRDNGATALHCVQSSDIFEKEKLHQLFRRLGADVDARDANGRTPLHYAALCVSEEQFMDLHTEDAIEDLVTHGGADPNIGDNDGNTPLHLALRNPRVGRYASRALLKHGANPFAKNKTGRTPEDIMVELDVRKGYDEAIREYVAKSRAPGDVAIAWSPVPIAGKPDAPASQLALRAALALGKYDIDYITALAPDRIFVIGLHDQAHCINSLTGEILWRHAGMHYPVMHGGTLYCGLDDKRFGALDPATGAELWSVGVGSEVRTPVQIHEGRLAIFSAGRAVVAVDIAARAQHWKLTQDERAPDQILLWKNQAVFISPKLGEDMLCYVDIASGAKTDEQSVNIHDSPMLLVGDTAWALLYQELHRLDLGTGKCLPTGHEFEDDSRWRDYSVRRVMHHDGKLYIFTSLQPRQKDADGNREKNTYRLCVIDGNKALTVTDCESDGAVAIAGDKFIHLSHADRRLGVYNLNTKAWAHWHFPWFTGSDEVERHMHISDGCIFVSQKGGDKHAERDLLYVIG</sequence>
<dbReference type="InterPro" id="IPR008893">
    <property type="entry name" value="WGR_domain"/>
</dbReference>
<dbReference type="InterPro" id="IPR036770">
    <property type="entry name" value="Ankyrin_rpt-contain_sf"/>
</dbReference>
<evidence type="ECO:0000259" key="5">
    <source>
        <dbReference type="Pfam" id="PF13360"/>
    </source>
</evidence>
<accession>A0A2U8E4L8</accession>
<dbReference type="KEGG" id="elut:CKA38_09770"/>
<dbReference type="CDD" id="cd07996">
    <property type="entry name" value="WGR_MMR_like"/>
    <property type="match status" value="1"/>
</dbReference>
<dbReference type="Gene3D" id="2.20.140.10">
    <property type="entry name" value="WGR domain"/>
    <property type="match status" value="1"/>
</dbReference>
<evidence type="ECO:0000313" key="7">
    <source>
        <dbReference type="Proteomes" id="UP000244896"/>
    </source>
</evidence>
<dbReference type="AlphaFoldDB" id="A0A2U8E4L8"/>
<evidence type="ECO:0000256" key="3">
    <source>
        <dbReference type="PROSITE-ProRule" id="PRU00023"/>
    </source>
</evidence>
<gene>
    <name evidence="6" type="ORF">CKA38_09770</name>
</gene>
<feature type="repeat" description="ANK" evidence="3">
    <location>
        <begin position="368"/>
        <end position="404"/>
    </location>
</feature>
<dbReference type="InterPro" id="IPR049809">
    <property type="entry name" value="YehF/YfeS-like_WGR"/>
</dbReference>
<dbReference type="Proteomes" id="UP000244896">
    <property type="component" value="Chromosome"/>
</dbReference>
<dbReference type="SUPFAM" id="SSF48403">
    <property type="entry name" value="Ankyrin repeat"/>
    <property type="match status" value="2"/>
</dbReference>
<keyword evidence="1" id="KW-0677">Repeat</keyword>
<feature type="domain" description="WGR" evidence="4">
    <location>
        <begin position="7"/>
        <end position="73"/>
    </location>
</feature>
<feature type="domain" description="Pyrrolo-quinoline quinone repeat" evidence="5">
    <location>
        <begin position="760"/>
        <end position="892"/>
    </location>
</feature>
<evidence type="ECO:0000313" key="6">
    <source>
        <dbReference type="EMBL" id="AWI09494.1"/>
    </source>
</evidence>
<dbReference type="PANTHER" id="PTHR24126">
    <property type="entry name" value="ANKYRIN REPEAT, PH AND SEC7 DOMAIN CONTAINING PROTEIN SECG-RELATED"/>
    <property type="match status" value="1"/>
</dbReference>
<dbReference type="EMBL" id="CP023004">
    <property type="protein sequence ID" value="AWI09494.1"/>
    <property type="molecule type" value="Genomic_DNA"/>
</dbReference>
<dbReference type="PROSITE" id="PS50297">
    <property type="entry name" value="ANK_REP_REGION"/>
    <property type="match status" value="2"/>
</dbReference>
<dbReference type="InterPro" id="IPR011047">
    <property type="entry name" value="Quinoprotein_ADH-like_sf"/>
</dbReference>
<dbReference type="Gene3D" id="1.25.40.20">
    <property type="entry name" value="Ankyrin repeat-containing domain"/>
    <property type="match status" value="4"/>
</dbReference>
<reference evidence="6 7" key="1">
    <citation type="journal article" date="2018" name="Syst. Appl. Microbiol.">
        <title>Ereboglobus luteus gen. nov. sp. nov. from cockroach guts, and new insights into the oxygen relationship of the genera Opitutus and Didymococcus (Verrucomicrobia: Opitutaceae).</title>
        <authorList>
            <person name="Tegtmeier D."/>
            <person name="Belitz A."/>
            <person name="Radek R."/>
            <person name="Heimerl T."/>
            <person name="Brune A."/>
        </authorList>
    </citation>
    <scope>NUCLEOTIDE SEQUENCE [LARGE SCALE GENOMIC DNA]</scope>
    <source>
        <strain evidence="6 7">Ho45</strain>
    </source>
</reference>
<proteinExistence type="predicted"/>
<dbReference type="RefSeq" id="WP_108825303.1">
    <property type="nucleotide sequence ID" value="NZ_CP023004.1"/>
</dbReference>
<name>A0A2U8E4L8_9BACT</name>
<dbReference type="SUPFAM" id="SSF50998">
    <property type="entry name" value="Quinoprotein alcohol dehydrogenase-like"/>
    <property type="match status" value="1"/>
</dbReference>
<dbReference type="InterPro" id="IPR015943">
    <property type="entry name" value="WD40/YVTN_repeat-like_dom_sf"/>
</dbReference>